<dbReference type="NCBIfam" id="TIGR02908">
    <property type="entry name" value="CoxD_Bacillus"/>
    <property type="match status" value="1"/>
</dbReference>
<dbReference type="InterPro" id="IPR005171">
    <property type="entry name" value="Cyt_c_oxidase_su4_prok"/>
</dbReference>
<dbReference type="PANTHER" id="PTHR36835:SF1">
    <property type="entry name" value="CYTOCHROME BO(3) UBIQUINOL OXIDASE SUBUNIT 4"/>
    <property type="match status" value="1"/>
</dbReference>
<dbReference type="InterPro" id="IPR014257">
    <property type="entry name" value="Cyt_c_oxidase_su4_bacillaceae"/>
</dbReference>
<dbReference type="GO" id="GO:0015990">
    <property type="term" value="P:electron transport coupled proton transport"/>
    <property type="evidence" value="ECO:0007669"/>
    <property type="project" value="TreeGrafter"/>
</dbReference>
<dbReference type="PANTHER" id="PTHR36835">
    <property type="entry name" value="CYTOCHROME BO(3) UBIQUINOL OXIDASE SUBUNIT 4"/>
    <property type="match status" value="1"/>
</dbReference>
<evidence type="ECO:0000313" key="8">
    <source>
        <dbReference type="EMBL" id="SDQ63726.1"/>
    </source>
</evidence>
<dbReference type="EMBL" id="FNKD01000002">
    <property type="protein sequence ID" value="SDQ63726.1"/>
    <property type="molecule type" value="Genomic_DNA"/>
</dbReference>
<evidence type="ECO:0000313" key="9">
    <source>
        <dbReference type="Proteomes" id="UP000199444"/>
    </source>
</evidence>
<comment type="subcellular location">
    <subcellularLocation>
        <location evidence="1">Cell membrane</location>
        <topology evidence="1">Multi-pass membrane protein</topology>
    </subcellularLocation>
</comment>
<evidence type="ECO:0000256" key="5">
    <source>
        <dbReference type="ARBA" id="ARBA00022989"/>
    </source>
</evidence>
<dbReference type="GO" id="GO:0009319">
    <property type="term" value="C:cytochrome o ubiquinol oxidase complex"/>
    <property type="evidence" value="ECO:0007669"/>
    <property type="project" value="TreeGrafter"/>
</dbReference>
<dbReference type="GO" id="GO:0019646">
    <property type="term" value="P:aerobic electron transport chain"/>
    <property type="evidence" value="ECO:0007669"/>
    <property type="project" value="TreeGrafter"/>
</dbReference>
<evidence type="ECO:0000256" key="2">
    <source>
        <dbReference type="ARBA" id="ARBA00008079"/>
    </source>
</evidence>
<gene>
    <name evidence="8" type="ORF">SAMN05216231_2259</name>
</gene>
<dbReference type="STRING" id="553311.SAMN05216231_2259"/>
<dbReference type="GO" id="GO:0009486">
    <property type="term" value="F:cytochrome bo3 ubiquinol oxidase activity"/>
    <property type="evidence" value="ECO:0007669"/>
    <property type="project" value="TreeGrafter"/>
</dbReference>
<accession>A0A1H1CJ66</accession>
<dbReference type="GO" id="GO:0005886">
    <property type="term" value="C:plasma membrane"/>
    <property type="evidence" value="ECO:0007669"/>
    <property type="project" value="UniProtKB-SubCell"/>
</dbReference>
<keyword evidence="4 7" id="KW-0812">Transmembrane</keyword>
<evidence type="ECO:0000256" key="1">
    <source>
        <dbReference type="ARBA" id="ARBA00004651"/>
    </source>
</evidence>
<evidence type="ECO:0000256" key="4">
    <source>
        <dbReference type="ARBA" id="ARBA00022692"/>
    </source>
</evidence>
<feature type="transmembrane region" description="Helical" evidence="7">
    <location>
        <begin position="85"/>
        <end position="106"/>
    </location>
</feature>
<feature type="transmembrane region" description="Helical" evidence="7">
    <location>
        <begin position="26"/>
        <end position="46"/>
    </location>
</feature>
<protein>
    <submittedName>
        <fullName evidence="8">Cytochrome c oxidase subunit 4</fullName>
    </submittedName>
</protein>
<dbReference type="InterPro" id="IPR050968">
    <property type="entry name" value="Cytochrome_c_oxidase_bac_sub4"/>
</dbReference>
<dbReference type="Pfam" id="PF03626">
    <property type="entry name" value="COX4_pro"/>
    <property type="match status" value="1"/>
</dbReference>
<evidence type="ECO:0000256" key="3">
    <source>
        <dbReference type="ARBA" id="ARBA00022475"/>
    </source>
</evidence>
<dbReference type="Proteomes" id="UP000199444">
    <property type="component" value="Unassembled WGS sequence"/>
</dbReference>
<dbReference type="RefSeq" id="WP_092493065.1">
    <property type="nucleotide sequence ID" value="NZ_FNKD01000002.1"/>
</dbReference>
<keyword evidence="3" id="KW-1003">Cell membrane</keyword>
<keyword evidence="5 7" id="KW-1133">Transmembrane helix</keyword>
<comment type="similarity">
    <text evidence="2">Belongs to the cytochrome c oxidase bacterial subunit 4 family.</text>
</comment>
<organism evidence="8 9">
    <name type="scientific">Virgibacillus salinus</name>
    <dbReference type="NCBI Taxonomy" id="553311"/>
    <lineage>
        <taxon>Bacteria</taxon>
        <taxon>Bacillati</taxon>
        <taxon>Bacillota</taxon>
        <taxon>Bacilli</taxon>
        <taxon>Bacillales</taxon>
        <taxon>Bacillaceae</taxon>
        <taxon>Virgibacillus</taxon>
    </lineage>
</organism>
<name>A0A1H1CJ66_9BACI</name>
<keyword evidence="9" id="KW-1185">Reference proteome</keyword>
<dbReference type="GO" id="GO:0015078">
    <property type="term" value="F:proton transmembrane transporter activity"/>
    <property type="evidence" value="ECO:0007669"/>
    <property type="project" value="TreeGrafter"/>
</dbReference>
<dbReference type="AlphaFoldDB" id="A0A1H1CJ66"/>
<feature type="transmembrane region" description="Helical" evidence="7">
    <location>
        <begin position="52"/>
        <end position="73"/>
    </location>
</feature>
<proteinExistence type="inferred from homology"/>
<evidence type="ECO:0000256" key="6">
    <source>
        <dbReference type="ARBA" id="ARBA00023136"/>
    </source>
</evidence>
<sequence>MAENTNSNEVNPYQKHKNKLEMQKQLITFALMILFTIIAFVIVATGMMQKMFVIPVLLILAVIQVAFQFYYFMHMKEKGHDMPSLMMYAGIMAALLIIAGLVVITWW</sequence>
<evidence type="ECO:0000256" key="7">
    <source>
        <dbReference type="SAM" id="Phobius"/>
    </source>
</evidence>
<keyword evidence="6 7" id="KW-0472">Membrane</keyword>
<reference evidence="8 9" key="1">
    <citation type="submission" date="2016-10" db="EMBL/GenBank/DDBJ databases">
        <authorList>
            <person name="de Groot N.N."/>
        </authorList>
    </citation>
    <scope>NUCLEOTIDE SEQUENCE [LARGE SCALE GENOMIC DNA]</scope>
    <source>
        <strain evidence="8 9">CGMCC 1.10449</strain>
    </source>
</reference>